<evidence type="ECO:0000313" key="2">
    <source>
        <dbReference type="Proteomes" id="UP001172386"/>
    </source>
</evidence>
<organism evidence="1 2">
    <name type="scientific">Neophaeococcomyces mojaviensis</name>
    <dbReference type="NCBI Taxonomy" id="3383035"/>
    <lineage>
        <taxon>Eukaryota</taxon>
        <taxon>Fungi</taxon>
        <taxon>Dikarya</taxon>
        <taxon>Ascomycota</taxon>
        <taxon>Pezizomycotina</taxon>
        <taxon>Eurotiomycetes</taxon>
        <taxon>Chaetothyriomycetidae</taxon>
        <taxon>Chaetothyriales</taxon>
        <taxon>Chaetothyriales incertae sedis</taxon>
        <taxon>Neophaeococcomyces</taxon>
    </lineage>
</organism>
<protein>
    <submittedName>
        <fullName evidence="1">Uncharacterized protein</fullName>
    </submittedName>
</protein>
<sequence length="504" mass="54317">MADLQNILAALAAQQSQSGTPAQNAPPPIPGQQYSLPNYPTPPAGQLPYGLPQPINSGSLDLGGIKPISSGSVSIADAVAKARDFASDKGYDPRSASRNDPRASFHQGRSPSPPRGRDNFRDNYNPYRDERRGTTDRTFNRERSFSPRRERFGSPAYRDRSPQRGADSDSEVVAIDKGLVGLIIGRGGENLRRVESQTGARVQFIDSADIPGTKRHCRVSGTRLAVASAKAEIHKIIEDNELAKRGSDKSRTQGQPIEAVTQEGDSLQVMVPDRTVGLIIGRGGETIRDLQERSGCHINIVGENKSVNGYRPVNLIGSAASQRHAKDLVFEIVESDQKGISIKELHSRRDDPYNKVNDTIHVPGEAVGMIIGKGGETIREMQDRTGCKINVSPASGRDIEREIGLIGTRNAIDAAKRAILEKVDAVGARGRSQQEDNPNYDRYGAQHPTAYPAAGAAQPQPAAPAAAGGADPYAPYGGYENYARMWYAAVAAQQQAGQGQSEQR</sequence>
<keyword evidence="2" id="KW-1185">Reference proteome</keyword>
<reference evidence="1" key="1">
    <citation type="submission" date="2022-10" db="EMBL/GenBank/DDBJ databases">
        <title>Culturing micro-colonial fungi from biological soil crusts in the Mojave desert and describing Neophaeococcomyces mojavensis, and introducing the new genera and species Taxawa tesnikishii.</title>
        <authorList>
            <person name="Kurbessoian T."/>
            <person name="Stajich J.E."/>
        </authorList>
    </citation>
    <scope>NUCLEOTIDE SEQUENCE</scope>
    <source>
        <strain evidence="1">JES_112</strain>
    </source>
</reference>
<gene>
    <name evidence="1" type="ORF">H2198_004728</name>
</gene>
<name>A0ACC3A7Z4_9EURO</name>
<evidence type="ECO:0000313" key="1">
    <source>
        <dbReference type="EMBL" id="KAJ9656724.1"/>
    </source>
</evidence>
<accession>A0ACC3A7Z4</accession>
<comment type="caution">
    <text evidence="1">The sequence shown here is derived from an EMBL/GenBank/DDBJ whole genome shotgun (WGS) entry which is preliminary data.</text>
</comment>
<dbReference type="EMBL" id="JAPDRQ010000073">
    <property type="protein sequence ID" value="KAJ9656724.1"/>
    <property type="molecule type" value="Genomic_DNA"/>
</dbReference>
<dbReference type="Proteomes" id="UP001172386">
    <property type="component" value="Unassembled WGS sequence"/>
</dbReference>
<proteinExistence type="predicted"/>